<feature type="compositionally biased region" description="Low complexity" evidence="1">
    <location>
        <begin position="181"/>
        <end position="207"/>
    </location>
</feature>
<organism evidence="2 3">
    <name type="scientific">Cephus cinctus</name>
    <name type="common">Wheat stem sawfly</name>
    <dbReference type="NCBI Taxonomy" id="211228"/>
    <lineage>
        <taxon>Eukaryota</taxon>
        <taxon>Metazoa</taxon>
        <taxon>Ecdysozoa</taxon>
        <taxon>Arthropoda</taxon>
        <taxon>Hexapoda</taxon>
        <taxon>Insecta</taxon>
        <taxon>Pterygota</taxon>
        <taxon>Neoptera</taxon>
        <taxon>Endopterygota</taxon>
        <taxon>Hymenoptera</taxon>
        <taxon>Cephoidea</taxon>
        <taxon>Cephidae</taxon>
        <taxon>Cephus</taxon>
    </lineage>
</organism>
<feature type="region of interest" description="Disordered" evidence="1">
    <location>
        <begin position="169"/>
        <end position="207"/>
    </location>
</feature>
<dbReference type="GeneID" id="107269678"/>
<accession>A0AAJ7C1Q4</accession>
<dbReference type="KEGG" id="ccin:107269678"/>
<dbReference type="AlphaFoldDB" id="A0AAJ7C1Q4"/>
<feature type="compositionally biased region" description="Basic and acidic residues" evidence="1">
    <location>
        <begin position="169"/>
        <end position="180"/>
    </location>
</feature>
<evidence type="ECO:0000256" key="1">
    <source>
        <dbReference type="SAM" id="MobiDB-lite"/>
    </source>
</evidence>
<reference evidence="3" key="1">
    <citation type="submission" date="2025-08" db="UniProtKB">
        <authorList>
            <consortium name="RefSeq"/>
        </authorList>
    </citation>
    <scope>IDENTIFICATION</scope>
</reference>
<gene>
    <name evidence="3" type="primary">LOC107269678</name>
</gene>
<evidence type="ECO:0000313" key="3">
    <source>
        <dbReference type="RefSeq" id="XP_015599292.1"/>
    </source>
</evidence>
<feature type="compositionally biased region" description="Polar residues" evidence="1">
    <location>
        <begin position="101"/>
        <end position="117"/>
    </location>
</feature>
<dbReference type="Proteomes" id="UP000694920">
    <property type="component" value="Unplaced"/>
</dbReference>
<evidence type="ECO:0000313" key="2">
    <source>
        <dbReference type="Proteomes" id="UP000694920"/>
    </source>
</evidence>
<name>A0AAJ7C1Q4_CEPCN</name>
<proteinExistence type="predicted"/>
<dbReference type="RefSeq" id="XP_015599292.1">
    <property type="nucleotide sequence ID" value="XM_015743806.2"/>
</dbReference>
<feature type="compositionally biased region" description="Basic and acidic residues" evidence="1">
    <location>
        <begin position="91"/>
        <end position="100"/>
    </location>
</feature>
<keyword evidence="2" id="KW-1185">Reference proteome</keyword>
<sequence>MTDPNYQENIGIRGSLSTGKDRSIETPGNFDQSTRPGYNKGRRLDRPGQVNDNARLLMSEHQGEILPNSKFPIIIPIPPQDARALGLRIPERDSVTRDTGRMNSKNSKLPPESSRSFQAKLERGLRSLTSRNTDRKSNLEQHRNLLPSFLTNAGGNLGIGNAARSIKKSNELVDSSDKPSDPGSKSMRQLYSMADSWSSDSVTSHSDSCTCCHGKEACPIHGKGIDKK</sequence>
<feature type="region of interest" description="Disordered" evidence="1">
    <location>
        <begin position="91"/>
        <end position="117"/>
    </location>
</feature>
<protein>
    <submittedName>
        <fullName evidence="3">Uncharacterized protein LOC107269678</fullName>
    </submittedName>
</protein>
<feature type="region of interest" description="Disordered" evidence="1">
    <location>
        <begin position="1"/>
        <end position="50"/>
    </location>
</feature>